<protein>
    <recommendedName>
        <fullName evidence="4">Lipocalin/cytosolic fatty-acid binding domain-containing protein</fullName>
    </recommendedName>
</protein>
<gene>
    <name evidence="2" type="ORF">Fcan01_13378</name>
</gene>
<proteinExistence type="predicted"/>
<feature type="signal peptide" evidence="1">
    <location>
        <begin position="1"/>
        <end position="20"/>
    </location>
</feature>
<dbReference type="SUPFAM" id="SSF50814">
    <property type="entry name" value="Lipocalins"/>
    <property type="match status" value="1"/>
</dbReference>
<evidence type="ECO:0000313" key="3">
    <source>
        <dbReference type="Proteomes" id="UP000198287"/>
    </source>
</evidence>
<feature type="chain" id="PRO_5012443435" description="Lipocalin/cytosolic fatty-acid binding domain-containing protein" evidence="1">
    <location>
        <begin position="21"/>
        <end position="193"/>
    </location>
</feature>
<keyword evidence="1" id="KW-0732">Signal</keyword>
<dbReference type="EMBL" id="LNIX01000007">
    <property type="protein sequence ID" value="OXA51899.1"/>
    <property type="molecule type" value="Genomic_DNA"/>
</dbReference>
<evidence type="ECO:0008006" key="4">
    <source>
        <dbReference type="Google" id="ProtNLM"/>
    </source>
</evidence>
<evidence type="ECO:0000313" key="2">
    <source>
        <dbReference type="EMBL" id="OXA51899.1"/>
    </source>
</evidence>
<dbReference type="AlphaFoldDB" id="A0A226E385"/>
<comment type="caution">
    <text evidence="2">The sequence shown here is derived from an EMBL/GenBank/DDBJ whole genome shotgun (WGS) entry which is preliminary data.</text>
</comment>
<dbReference type="OrthoDB" id="10549032at2759"/>
<organism evidence="2 3">
    <name type="scientific">Folsomia candida</name>
    <name type="common">Springtail</name>
    <dbReference type="NCBI Taxonomy" id="158441"/>
    <lineage>
        <taxon>Eukaryota</taxon>
        <taxon>Metazoa</taxon>
        <taxon>Ecdysozoa</taxon>
        <taxon>Arthropoda</taxon>
        <taxon>Hexapoda</taxon>
        <taxon>Collembola</taxon>
        <taxon>Entomobryomorpha</taxon>
        <taxon>Isotomoidea</taxon>
        <taxon>Isotomidae</taxon>
        <taxon>Proisotominae</taxon>
        <taxon>Folsomia</taxon>
    </lineage>
</organism>
<dbReference type="Gene3D" id="2.40.128.20">
    <property type="match status" value="1"/>
</dbReference>
<name>A0A226E385_FOLCA</name>
<accession>A0A226E385</accession>
<dbReference type="Proteomes" id="UP000198287">
    <property type="component" value="Unassembled WGS sequence"/>
</dbReference>
<dbReference type="InterPro" id="IPR012674">
    <property type="entry name" value="Calycin"/>
</dbReference>
<dbReference type="OMA" id="WTINING"/>
<reference evidence="2 3" key="1">
    <citation type="submission" date="2015-12" db="EMBL/GenBank/DDBJ databases">
        <title>The genome of Folsomia candida.</title>
        <authorList>
            <person name="Faddeeva A."/>
            <person name="Derks M.F."/>
            <person name="Anvar Y."/>
            <person name="Smit S."/>
            <person name="Van Straalen N."/>
            <person name="Roelofs D."/>
        </authorList>
    </citation>
    <scope>NUCLEOTIDE SEQUENCE [LARGE SCALE GENOMIC DNA]</scope>
    <source>
        <strain evidence="2 3">VU population</strain>
        <tissue evidence="2">Whole body</tissue>
    </source>
</reference>
<evidence type="ECO:0000256" key="1">
    <source>
        <dbReference type="SAM" id="SignalP"/>
    </source>
</evidence>
<keyword evidence="3" id="KW-1185">Reference proteome</keyword>
<sequence length="193" mass="21950">MVSHLATLFGCAFLACSALAACPVFIPVGNLDLVEYSGDWKIHGLLRTFGGNPGMRCLHVEMDSLDWTTEPVDVHAILHGEYVATNVTFEQELPAEVPRLIEPGKWTININGTNFEHTILHTDYNNSLVISCAPVTDFDNALIVLFNTRTFEPMNPTVIDQYKYLLQNYYQIDDEFYYPIFQSEEFCKEHTHP</sequence>